<gene>
    <name evidence="1" type="ORF">CEXT_300281</name>
</gene>
<evidence type="ECO:0000313" key="2">
    <source>
        <dbReference type="Proteomes" id="UP001054945"/>
    </source>
</evidence>
<dbReference type="AlphaFoldDB" id="A0AAV4RWG6"/>
<dbReference type="Proteomes" id="UP001054945">
    <property type="component" value="Unassembled WGS sequence"/>
</dbReference>
<dbReference type="EMBL" id="BPLR01008368">
    <property type="protein sequence ID" value="GIY24213.1"/>
    <property type="molecule type" value="Genomic_DNA"/>
</dbReference>
<proteinExistence type="predicted"/>
<protein>
    <submittedName>
        <fullName evidence="1">Uncharacterized protein</fullName>
    </submittedName>
</protein>
<accession>A0AAV4RWG6</accession>
<keyword evidence="2" id="KW-1185">Reference proteome</keyword>
<organism evidence="1 2">
    <name type="scientific">Caerostris extrusa</name>
    <name type="common">Bark spider</name>
    <name type="synonym">Caerostris bankana</name>
    <dbReference type="NCBI Taxonomy" id="172846"/>
    <lineage>
        <taxon>Eukaryota</taxon>
        <taxon>Metazoa</taxon>
        <taxon>Ecdysozoa</taxon>
        <taxon>Arthropoda</taxon>
        <taxon>Chelicerata</taxon>
        <taxon>Arachnida</taxon>
        <taxon>Araneae</taxon>
        <taxon>Araneomorphae</taxon>
        <taxon>Entelegynae</taxon>
        <taxon>Araneoidea</taxon>
        <taxon>Araneidae</taxon>
        <taxon>Caerostris</taxon>
    </lineage>
</organism>
<name>A0AAV4RWG6_CAEEX</name>
<comment type="caution">
    <text evidence="1">The sequence shown here is derived from an EMBL/GenBank/DDBJ whole genome shotgun (WGS) entry which is preliminary data.</text>
</comment>
<sequence>MFSKFLESCICAREPAGELCSPQISGENAISLFSENYNAPLMLENYATPQFLKNPVVPQIFGNHDVPQISGELHLCWRTRRFNSFENHTVAPYCTYAGELWYSTEAAEISCS</sequence>
<reference evidence="1 2" key="1">
    <citation type="submission" date="2021-06" db="EMBL/GenBank/DDBJ databases">
        <title>Caerostris extrusa draft genome.</title>
        <authorList>
            <person name="Kono N."/>
            <person name="Arakawa K."/>
        </authorList>
    </citation>
    <scope>NUCLEOTIDE SEQUENCE [LARGE SCALE GENOMIC DNA]</scope>
</reference>
<evidence type="ECO:0000313" key="1">
    <source>
        <dbReference type="EMBL" id="GIY24213.1"/>
    </source>
</evidence>